<dbReference type="PANTHER" id="PTHR37823">
    <property type="entry name" value="CYTOCHROME C-553-LIKE"/>
    <property type="match status" value="1"/>
</dbReference>
<dbReference type="Proteomes" id="UP001595711">
    <property type="component" value="Unassembled WGS sequence"/>
</dbReference>
<keyword evidence="7" id="KW-0812">Transmembrane</keyword>
<dbReference type="Gene3D" id="1.10.760.10">
    <property type="entry name" value="Cytochrome c-like domain"/>
    <property type="match status" value="1"/>
</dbReference>
<protein>
    <submittedName>
        <fullName evidence="9">C-type cytochrome</fullName>
    </submittedName>
</protein>
<dbReference type="InterPro" id="IPR051811">
    <property type="entry name" value="Cytochrome_c550/c551-like"/>
</dbReference>
<name>A0ABV7VBV0_9PROT</name>
<dbReference type="InterPro" id="IPR009056">
    <property type="entry name" value="Cyt_c-like_dom"/>
</dbReference>
<keyword evidence="1" id="KW-0813">Transport</keyword>
<evidence type="ECO:0000256" key="7">
    <source>
        <dbReference type="SAM" id="Phobius"/>
    </source>
</evidence>
<evidence type="ECO:0000256" key="6">
    <source>
        <dbReference type="PROSITE-ProRule" id="PRU00433"/>
    </source>
</evidence>
<evidence type="ECO:0000256" key="4">
    <source>
        <dbReference type="ARBA" id="ARBA00022982"/>
    </source>
</evidence>
<keyword evidence="7" id="KW-1133">Transmembrane helix</keyword>
<keyword evidence="4" id="KW-0249">Electron transport</keyword>
<accession>A0ABV7VBV0</accession>
<dbReference type="PANTHER" id="PTHR37823:SF1">
    <property type="entry name" value="CYTOCHROME C-553-LIKE"/>
    <property type="match status" value="1"/>
</dbReference>
<keyword evidence="3 6" id="KW-0479">Metal-binding</keyword>
<dbReference type="InterPro" id="IPR036909">
    <property type="entry name" value="Cyt_c-like_dom_sf"/>
</dbReference>
<keyword evidence="5 6" id="KW-0408">Iron</keyword>
<dbReference type="EMBL" id="JBHRYJ010000001">
    <property type="protein sequence ID" value="MFC3674949.1"/>
    <property type="molecule type" value="Genomic_DNA"/>
</dbReference>
<organism evidence="9 10">
    <name type="scientific">Ferrovibrio xuzhouensis</name>
    <dbReference type="NCBI Taxonomy" id="1576914"/>
    <lineage>
        <taxon>Bacteria</taxon>
        <taxon>Pseudomonadati</taxon>
        <taxon>Pseudomonadota</taxon>
        <taxon>Alphaproteobacteria</taxon>
        <taxon>Rhodospirillales</taxon>
        <taxon>Rhodospirillaceae</taxon>
        <taxon>Ferrovibrio</taxon>
    </lineage>
</organism>
<comment type="caution">
    <text evidence="9">The sequence shown here is derived from an EMBL/GenBank/DDBJ whole genome shotgun (WGS) entry which is preliminary data.</text>
</comment>
<evidence type="ECO:0000256" key="1">
    <source>
        <dbReference type="ARBA" id="ARBA00022448"/>
    </source>
</evidence>
<keyword evidence="10" id="KW-1185">Reference proteome</keyword>
<dbReference type="Pfam" id="PF00034">
    <property type="entry name" value="Cytochrom_C"/>
    <property type="match status" value="1"/>
</dbReference>
<keyword evidence="2 6" id="KW-0349">Heme</keyword>
<evidence type="ECO:0000313" key="9">
    <source>
        <dbReference type="EMBL" id="MFC3674949.1"/>
    </source>
</evidence>
<feature type="transmembrane region" description="Helical" evidence="7">
    <location>
        <begin position="7"/>
        <end position="27"/>
    </location>
</feature>
<dbReference type="SUPFAM" id="SSF46626">
    <property type="entry name" value="Cytochrome c"/>
    <property type="match status" value="1"/>
</dbReference>
<feature type="domain" description="Cytochrome c" evidence="8">
    <location>
        <begin position="46"/>
        <end position="131"/>
    </location>
</feature>
<evidence type="ECO:0000256" key="3">
    <source>
        <dbReference type="ARBA" id="ARBA00022723"/>
    </source>
</evidence>
<sequence>MIRFPRLSTPIILAVTLGAGFILWQSFRIKHTPASEAGLVLPRLSAQAAQGKIAFDGNCATCHGVNAAGTGNGPPLVHNIYNPGHHADEAFYRAAAYGVRQHHWPFGNMPPQSQMTRQQMDDIILYVREMQLANGITTQPHSM</sequence>
<dbReference type="PROSITE" id="PS51007">
    <property type="entry name" value="CYTC"/>
    <property type="match status" value="1"/>
</dbReference>
<evidence type="ECO:0000259" key="8">
    <source>
        <dbReference type="PROSITE" id="PS51007"/>
    </source>
</evidence>
<keyword evidence="7" id="KW-0472">Membrane</keyword>
<gene>
    <name evidence="9" type="ORF">ACFOOQ_05290</name>
</gene>
<dbReference type="RefSeq" id="WP_379722589.1">
    <property type="nucleotide sequence ID" value="NZ_JBHRYJ010000001.1"/>
</dbReference>
<evidence type="ECO:0000256" key="2">
    <source>
        <dbReference type="ARBA" id="ARBA00022617"/>
    </source>
</evidence>
<evidence type="ECO:0000256" key="5">
    <source>
        <dbReference type="ARBA" id="ARBA00023004"/>
    </source>
</evidence>
<evidence type="ECO:0000313" key="10">
    <source>
        <dbReference type="Proteomes" id="UP001595711"/>
    </source>
</evidence>
<reference evidence="10" key="1">
    <citation type="journal article" date="2019" name="Int. J. Syst. Evol. Microbiol.">
        <title>The Global Catalogue of Microorganisms (GCM) 10K type strain sequencing project: providing services to taxonomists for standard genome sequencing and annotation.</title>
        <authorList>
            <consortium name="The Broad Institute Genomics Platform"/>
            <consortium name="The Broad Institute Genome Sequencing Center for Infectious Disease"/>
            <person name="Wu L."/>
            <person name="Ma J."/>
        </authorList>
    </citation>
    <scope>NUCLEOTIDE SEQUENCE [LARGE SCALE GENOMIC DNA]</scope>
    <source>
        <strain evidence="10">KCTC 42182</strain>
    </source>
</reference>
<proteinExistence type="predicted"/>